<dbReference type="OrthoDB" id="4791458at2759"/>
<proteinExistence type="predicted"/>
<dbReference type="Proteomes" id="UP000807769">
    <property type="component" value="Unassembled WGS sequence"/>
</dbReference>
<dbReference type="AlphaFoldDB" id="A0A9P7E4H4"/>
<comment type="caution">
    <text evidence="1">The sequence shown here is derived from an EMBL/GenBank/DDBJ whole genome shotgun (WGS) entry which is preliminary data.</text>
</comment>
<name>A0A9P7E4H4_9AGAM</name>
<evidence type="ECO:0000313" key="1">
    <source>
        <dbReference type="EMBL" id="KAG1810955.1"/>
    </source>
</evidence>
<dbReference type="SUPFAM" id="SSF63724">
    <property type="entry name" value="Cytolysin/lectin"/>
    <property type="match status" value="1"/>
</dbReference>
<dbReference type="RefSeq" id="XP_041189735.1">
    <property type="nucleotide sequence ID" value="XM_041333238.1"/>
</dbReference>
<dbReference type="EMBL" id="JABBWG010000031">
    <property type="protein sequence ID" value="KAG1810955.1"/>
    <property type="molecule type" value="Genomic_DNA"/>
</dbReference>
<dbReference type="Gene3D" id="2.60.270.20">
    <property type="entry name" value="Cytolysin/lectin"/>
    <property type="match status" value="1"/>
</dbReference>
<dbReference type="InterPro" id="IPR015926">
    <property type="entry name" value="Cytolysin/lectin"/>
</dbReference>
<dbReference type="GeneID" id="64627255"/>
<dbReference type="Pfam" id="PF07367">
    <property type="entry name" value="FB_lectin"/>
    <property type="match status" value="1"/>
</dbReference>
<evidence type="ECO:0000313" key="2">
    <source>
        <dbReference type="Proteomes" id="UP000807769"/>
    </source>
</evidence>
<dbReference type="InterPro" id="IPR009960">
    <property type="entry name" value="Fruit_body_lectin_fun"/>
</dbReference>
<organism evidence="1 2">
    <name type="scientific">Suillus subaureus</name>
    <dbReference type="NCBI Taxonomy" id="48587"/>
    <lineage>
        <taxon>Eukaryota</taxon>
        <taxon>Fungi</taxon>
        <taxon>Dikarya</taxon>
        <taxon>Basidiomycota</taxon>
        <taxon>Agaricomycotina</taxon>
        <taxon>Agaricomycetes</taxon>
        <taxon>Agaricomycetidae</taxon>
        <taxon>Boletales</taxon>
        <taxon>Suillineae</taxon>
        <taxon>Suillaceae</taxon>
        <taxon>Suillus</taxon>
    </lineage>
</organism>
<reference evidence="1" key="1">
    <citation type="journal article" date="2020" name="New Phytol.">
        <title>Comparative genomics reveals dynamic genome evolution in host specialist ectomycorrhizal fungi.</title>
        <authorList>
            <person name="Lofgren L.A."/>
            <person name="Nguyen N.H."/>
            <person name="Vilgalys R."/>
            <person name="Ruytinx J."/>
            <person name="Liao H.L."/>
            <person name="Branco S."/>
            <person name="Kuo A."/>
            <person name="LaButti K."/>
            <person name="Lipzen A."/>
            <person name="Andreopoulos W."/>
            <person name="Pangilinan J."/>
            <person name="Riley R."/>
            <person name="Hundley H."/>
            <person name="Na H."/>
            <person name="Barry K."/>
            <person name="Grigoriev I.V."/>
            <person name="Stajich J.E."/>
            <person name="Kennedy P.G."/>
        </authorList>
    </citation>
    <scope>NUCLEOTIDE SEQUENCE</scope>
    <source>
        <strain evidence="1">MN1</strain>
    </source>
</reference>
<keyword evidence="2" id="KW-1185">Reference proteome</keyword>
<protein>
    <submittedName>
        <fullName evidence="1">Cytolysin/lectin</fullName>
    </submittedName>
</protein>
<sequence length="101" mass="11147">MLLEKGNAENRLSRFLIRQNRRFAVTLVSRSSRKLRGTSGTWSNTDSIGMLVMGGSGTSGALRFTGEEFLVTTGIHNYNVQCNAVTDRAHGDTGLKIHIEY</sequence>
<accession>A0A9P7E4H4</accession>
<gene>
    <name evidence="1" type="ORF">BJ212DRAFT_1302265</name>
</gene>